<feature type="transmembrane region" description="Helical" evidence="5">
    <location>
        <begin position="271"/>
        <end position="289"/>
    </location>
</feature>
<dbReference type="EMBL" id="GG662702">
    <property type="protein sequence ID" value="EAR95800.1"/>
    <property type="molecule type" value="Genomic_DNA"/>
</dbReference>
<dbReference type="SUPFAM" id="SSF103481">
    <property type="entry name" value="Multidrug resistance efflux transporter EmrE"/>
    <property type="match status" value="2"/>
</dbReference>
<dbReference type="KEGG" id="tet:TTHERM_00876950"/>
<evidence type="ECO:0000256" key="2">
    <source>
        <dbReference type="ARBA" id="ARBA00022692"/>
    </source>
</evidence>
<evidence type="ECO:0000256" key="4">
    <source>
        <dbReference type="ARBA" id="ARBA00023136"/>
    </source>
</evidence>
<feature type="transmembrane region" description="Helical" evidence="5">
    <location>
        <begin position="27"/>
        <end position="48"/>
    </location>
</feature>
<dbReference type="RefSeq" id="XP_001016045.1">
    <property type="nucleotide sequence ID" value="XM_001016045.1"/>
</dbReference>
<comment type="subcellular location">
    <subcellularLocation>
        <location evidence="1">Membrane</location>
        <topology evidence="1">Multi-pass membrane protein</topology>
    </subcellularLocation>
</comment>
<dbReference type="InParanoid" id="Q23H47"/>
<feature type="transmembrane region" description="Helical" evidence="5">
    <location>
        <begin position="178"/>
        <end position="198"/>
    </location>
</feature>
<gene>
    <name evidence="7" type="ORF">TTHERM_00876950</name>
</gene>
<dbReference type="PANTHER" id="PTHR22911:SF6">
    <property type="entry name" value="SOLUTE CARRIER FAMILY 35 MEMBER G1"/>
    <property type="match status" value="1"/>
</dbReference>
<organism evidence="7 8">
    <name type="scientific">Tetrahymena thermophila (strain SB210)</name>
    <dbReference type="NCBI Taxonomy" id="312017"/>
    <lineage>
        <taxon>Eukaryota</taxon>
        <taxon>Sar</taxon>
        <taxon>Alveolata</taxon>
        <taxon>Ciliophora</taxon>
        <taxon>Intramacronucleata</taxon>
        <taxon>Oligohymenophorea</taxon>
        <taxon>Hymenostomatida</taxon>
        <taxon>Tetrahymenina</taxon>
        <taxon>Tetrahymenidae</taxon>
        <taxon>Tetrahymena</taxon>
    </lineage>
</organism>
<dbReference type="Pfam" id="PF00892">
    <property type="entry name" value="EamA"/>
    <property type="match status" value="2"/>
</dbReference>
<feature type="transmembrane region" description="Helical" evidence="5">
    <location>
        <begin position="295"/>
        <end position="314"/>
    </location>
</feature>
<keyword evidence="3 5" id="KW-1133">Transmembrane helix</keyword>
<evidence type="ECO:0000256" key="1">
    <source>
        <dbReference type="ARBA" id="ARBA00004141"/>
    </source>
</evidence>
<feature type="transmembrane region" description="Helical" evidence="5">
    <location>
        <begin position="210"/>
        <end position="230"/>
    </location>
</feature>
<keyword evidence="8" id="KW-1185">Reference proteome</keyword>
<evidence type="ECO:0000313" key="7">
    <source>
        <dbReference type="EMBL" id="EAR95800.1"/>
    </source>
</evidence>
<evidence type="ECO:0000313" key="8">
    <source>
        <dbReference type="Proteomes" id="UP000009168"/>
    </source>
</evidence>
<accession>Q23H47</accession>
<reference evidence="8" key="1">
    <citation type="journal article" date="2006" name="PLoS Biol.">
        <title>Macronuclear genome sequence of the ciliate Tetrahymena thermophila, a model eukaryote.</title>
        <authorList>
            <person name="Eisen J.A."/>
            <person name="Coyne R.S."/>
            <person name="Wu M."/>
            <person name="Wu D."/>
            <person name="Thiagarajan M."/>
            <person name="Wortman J.R."/>
            <person name="Badger J.H."/>
            <person name="Ren Q."/>
            <person name="Amedeo P."/>
            <person name="Jones K.M."/>
            <person name="Tallon L.J."/>
            <person name="Delcher A.L."/>
            <person name="Salzberg S.L."/>
            <person name="Silva J.C."/>
            <person name="Haas B.J."/>
            <person name="Majoros W.H."/>
            <person name="Farzad M."/>
            <person name="Carlton J.M."/>
            <person name="Smith R.K. Jr."/>
            <person name="Garg J."/>
            <person name="Pearlman R.E."/>
            <person name="Karrer K.M."/>
            <person name="Sun L."/>
            <person name="Manning G."/>
            <person name="Elde N.C."/>
            <person name="Turkewitz A.P."/>
            <person name="Asai D.J."/>
            <person name="Wilkes D.E."/>
            <person name="Wang Y."/>
            <person name="Cai H."/>
            <person name="Collins K."/>
            <person name="Stewart B.A."/>
            <person name="Lee S.R."/>
            <person name="Wilamowska K."/>
            <person name="Weinberg Z."/>
            <person name="Ruzzo W.L."/>
            <person name="Wloga D."/>
            <person name="Gaertig J."/>
            <person name="Frankel J."/>
            <person name="Tsao C.-C."/>
            <person name="Gorovsky M.A."/>
            <person name="Keeling P.J."/>
            <person name="Waller R.F."/>
            <person name="Patron N.J."/>
            <person name="Cherry J.M."/>
            <person name="Stover N.A."/>
            <person name="Krieger C.J."/>
            <person name="del Toro C."/>
            <person name="Ryder H.F."/>
            <person name="Williamson S.C."/>
            <person name="Barbeau R.A."/>
            <person name="Hamilton E.P."/>
            <person name="Orias E."/>
        </authorList>
    </citation>
    <scope>NUCLEOTIDE SEQUENCE [LARGE SCALE GENOMIC DNA]</scope>
    <source>
        <strain evidence="8">SB210</strain>
    </source>
</reference>
<keyword evidence="4 5" id="KW-0472">Membrane</keyword>
<dbReference type="PANTHER" id="PTHR22911">
    <property type="entry name" value="ACYL-MALONYL CONDENSING ENZYME-RELATED"/>
    <property type="match status" value="1"/>
</dbReference>
<feature type="transmembrane region" description="Helical" evidence="5">
    <location>
        <begin position="144"/>
        <end position="166"/>
    </location>
</feature>
<feature type="transmembrane region" description="Helical" evidence="5">
    <location>
        <begin position="236"/>
        <end position="259"/>
    </location>
</feature>
<dbReference type="GO" id="GO:0016020">
    <property type="term" value="C:membrane"/>
    <property type="evidence" value="ECO:0007669"/>
    <property type="project" value="UniProtKB-SubCell"/>
</dbReference>
<protein>
    <submittedName>
        <fullName evidence="7">Integral membrane protein DUF6 containing protein</fullName>
    </submittedName>
</protein>
<dbReference type="InterPro" id="IPR000620">
    <property type="entry name" value="EamA_dom"/>
</dbReference>
<sequence length="315" mass="35344">MQDLNNFVPKLKQKLQNFEKNHQKRAAIFYAVLSQVCFTAMYFCVSLLKTKYSSIHIINMRMIIGFIFNSLYCQVNQVPIYSEKSQIFKLLTLRGILGGLDVICVFTCFTLMSVSDGSIIVNTNPIWTNFLAAIFLGEQLSKKAIGFCTLSFMGIILVSRPPFLFADNSSNQKNQNQLLGTLYGLAGSLFVASVQIVVRKLSHQLKCNGAMHMQYSYIICIFLTSILLINNNEKPFIFNMKFFCIITILSLCGFAAQLLQSKALSLEKASIITPMKYLQILLSFIIDVIVFKNQIILTSVIGAILIIFGSIGVII</sequence>
<keyword evidence="2 5" id="KW-0812">Transmembrane</keyword>
<dbReference type="AlphaFoldDB" id="Q23H47"/>
<feature type="domain" description="EamA" evidence="6">
    <location>
        <begin position="27"/>
        <end position="159"/>
    </location>
</feature>
<dbReference type="Proteomes" id="UP000009168">
    <property type="component" value="Unassembled WGS sequence"/>
</dbReference>
<evidence type="ECO:0000259" key="6">
    <source>
        <dbReference type="Pfam" id="PF00892"/>
    </source>
</evidence>
<feature type="domain" description="EamA" evidence="6">
    <location>
        <begin position="179"/>
        <end position="314"/>
    </location>
</feature>
<dbReference type="OMA" id="QELECRH"/>
<dbReference type="HOGENOM" id="CLU_032828_1_1_1"/>
<feature type="transmembrane region" description="Helical" evidence="5">
    <location>
        <begin position="93"/>
        <end position="113"/>
    </location>
</feature>
<dbReference type="InterPro" id="IPR037185">
    <property type="entry name" value="EmrE-like"/>
</dbReference>
<dbReference type="OrthoDB" id="306876at2759"/>
<proteinExistence type="predicted"/>
<evidence type="ECO:0000256" key="3">
    <source>
        <dbReference type="ARBA" id="ARBA00022989"/>
    </source>
</evidence>
<dbReference type="GeneID" id="7826408"/>
<dbReference type="eggNOG" id="KOG4510">
    <property type="taxonomic scope" value="Eukaryota"/>
</dbReference>
<evidence type="ECO:0000256" key="5">
    <source>
        <dbReference type="SAM" id="Phobius"/>
    </source>
</evidence>
<name>Q23H47_TETTS</name>